<evidence type="ECO:0000259" key="1">
    <source>
        <dbReference type="Pfam" id="PF24726"/>
    </source>
</evidence>
<accession>E6U9Z7</accession>
<feature type="domain" description="DUF7678" evidence="1">
    <location>
        <begin position="1"/>
        <end position="75"/>
    </location>
</feature>
<evidence type="ECO:0000313" key="3">
    <source>
        <dbReference type="Proteomes" id="UP000001551"/>
    </source>
</evidence>
<dbReference type="STRING" id="663278.Ethha_1834"/>
<dbReference type="InterPro" id="IPR056095">
    <property type="entry name" value="DUF7678"/>
</dbReference>
<gene>
    <name evidence="2" type="ordered locus">Ethha_1834</name>
</gene>
<dbReference type="HOGENOM" id="CLU_177817_0_0_9"/>
<dbReference type="KEGG" id="eha:Ethha_1834"/>
<sequence length="75" mass="8730">MWEKGSLLIEGTVVKYWVKHYEEPSEEYGIEGGRISKMELRIGGEVTLSYERGWGKEPEDEISQLAYAILMKKYN</sequence>
<name>E6U9Z7_ETHHY</name>
<protein>
    <recommendedName>
        <fullName evidence="1">DUF7678 domain-containing protein</fullName>
    </recommendedName>
</protein>
<reference evidence="2 3" key="1">
    <citation type="submission" date="2010-12" db="EMBL/GenBank/DDBJ databases">
        <title>Complete sequence of Ethanoligenens harbinense YUAN-3.</title>
        <authorList>
            <person name="Lucas S."/>
            <person name="Copeland A."/>
            <person name="Lapidus A."/>
            <person name="Cheng J.-F."/>
            <person name="Bruce D."/>
            <person name="Goodwin L."/>
            <person name="Pitluck S."/>
            <person name="Chertkov O."/>
            <person name="Misra M."/>
            <person name="Detter J.C."/>
            <person name="Han C."/>
            <person name="Tapia R."/>
            <person name="Land M."/>
            <person name="Hauser L."/>
            <person name="Jeffries C."/>
            <person name="Kyrpides N."/>
            <person name="Ivanova N."/>
            <person name="Mikhailova N."/>
            <person name="Wang A."/>
            <person name="Mouttaki H."/>
            <person name="He Z."/>
            <person name="Zhou J."/>
            <person name="Hemme C.L."/>
            <person name="Woyke T."/>
        </authorList>
    </citation>
    <scope>NUCLEOTIDE SEQUENCE [LARGE SCALE GENOMIC DNA]</scope>
    <source>
        <strain evidence="3">DSM 18485 / JCM 12961 / CGMCC 1.5033 / YUAN-3</strain>
    </source>
</reference>
<dbReference type="EMBL" id="CP002400">
    <property type="protein sequence ID" value="ADU27358.1"/>
    <property type="molecule type" value="Genomic_DNA"/>
</dbReference>
<organism evidence="2 3">
    <name type="scientific">Ethanoligenens harbinense (strain DSM 18485 / JCM 12961 / CGMCC 1.5033 / YUAN-3)</name>
    <dbReference type="NCBI Taxonomy" id="663278"/>
    <lineage>
        <taxon>Bacteria</taxon>
        <taxon>Bacillati</taxon>
        <taxon>Bacillota</taxon>
        <taxon>Clostridia</taxon>
        <taxon>Eubacteriales</taxon>
        <taxon>Oscillospiraceae</taxon>
        <taxon>Ethanoligenens</taxon>
    </lineage>
</organism>
<evidence type="ECO:0000313" key="2">
    <source>
        <dbReference type="EMBL" id="ADU27358.1"/>
    </source>
</evidence>
<dbReference type="AlphaFoldDB" id="E6U9Z7"/>
<dbReference type="Proteomes" id="UP000001551">
    <property type="component" value="Chromosome"/>
</dbReference>
<proteinExistence type="predicted"/>
<dbReference type="eggNOG" id="ENOG50337RI">
    <property type="taxonomic scope" value="Bacteria"/>
</dbReference>
<keyword evidence="3" id="KW-1185">Reference proteome</keyword>
<dbReference type="RefSeq" id="WP_013485709.1">
    <property type="nucleotide sequence ID" value="NC_014828.1"/>
</dbReference>
<dbReference type="Pfam" id="PF24726">
    <property type="entry name" value="DUF7678"/>
    <property type="match status" value="1"/>
</dbReference>